<dbReference type="RefSeq" id="WP_256398230.1">
    <property type="nucleotide sequence ID" value="NZ_JANHJR010000001.1"/>
</dbReference>
<evidence type="ECO:0000256" key="3">
    <source>
        <dbReference type="ARBA" id="ARBA00022801"/>
    </source>
</evidence>
<accession>A0ABD6DN59</accession>
<evidence type="ECO:0000313" key="7">
    <source>
        <dbReference type="Proteomes" id="UP001597034"/>
    </source>
</evidence>
<dbReference type="PANTHER" id="PTHR15162">
    <property type="entry name" value="ASPARTOACYLASE"/>
    <property type="match status" value="1"/>
</dbReference>
<keyword evidence="7" id="KW-1185">Reference proteome</keyword>
<evidence type="ECO:0000256" key="4">
    <source>
        <dbReference type="ARBA" id="ARBA00022833"/>
    </source>
</evidence>
<dbReference type="PANTHER" id="PTHR15162:SF7">
    <property type="entry name" value="SUCCINYLGLUTAMATE DESUCCINYLASE"/>
    <property type="match status" value="1"/>
</dbReference>
<sequence length="260" mass="28342">MQVTKLGEGHAEVAIVGGIHGDEPCGIRAIERLLRDVPEVRRPVKLVFANEEATERGVRYVEEDLNRAFPGYPDGETHEKRLAYDLAHEIEGCRTLALHSTQSHAEPFAVVDGVDDFARAVCPRLPVASVVETGRFVEGRIFKAVPDTIEVECGLQGSEDAAANGFLLVLSFLTATGVLPGVAPARDTPVFRLVRRIPKGAANEYEVFVENFQRVEKGETYAAVDGETVVADEQFYPVLMSSSGYEDVFGYAADRVGYVG</sequence>
<reference evidence="6 7" key="1">
    <citation type="journal article" date="2019" name="Int. J. Syst. Evol. Microbiol.">
        <title>The Global Catalogue of Microorganisms (GCM) 10K type strain sequencing project: providing services to taxonomists for standard genome sequencing and annotation.</title>
        <authorList>
            <consortium name="The Broad Institute Genomics Platform"/>
            <consortium name="The Broad Institute Genome Sequencing Center for Infectious Disease"/>
            <person name="Wu L."/>
            <person name="Ma J."/>
        </authorList>
    </citation>
    <scope>NUCLEOTIDE SEQUENCE [LARGE SCALE GENOMIC DNA]</scope>
    <source>
        <strain evidence="6 7">CGMCC 1.10390</strain>
    </source>
</reference>
<dbReference type="Gene3D" id="3.40.630.10">
    <property type="entry name" value="Zn peptidases"/>
    <property type="match status" value="1"/>
</dbReference>
<dbReference type="GO" id="GO:0046872">
    <property type="term" value="F:metal ion binding"/>
    <property type="evidence" value="ECO:0007669"/>
    <property type="project" value="UniProtKB-KW"/>
</dbReference>
<keyword evidence="2" id="KW-0479">Metal-binding</keyword>
<name>A0ABD6DN59_9EURY</name>
<proteinExistence type="predicted"/>
<dbReference type="SUPFAM" id="SSF53187">
    <property type="entry name" value="Zn-dependent exopeptidases"/>
    <property type="match status" value="1"/>
</dbReference>
<evidence type="ECO:0000256" key="2">
    <source>
        <dbReference type="ARBA" id="ARBA00022723"/>
    </source>
</evidence>
<organism evidence="6 7">
    <name type="scientific">Haloarchaeobius litoreus</name>
    <dbReference type="NCBI Taxonomy" id="755306"/>
    <lineage>
        <taxon>Archaea</taxon>
        <taxon>Methanobacteriati</taxon>
        <taxon>Methanobacteriota</taxon>
        <taxon>Stenosarchaea group</taxon>
        <taxon>Halobacteria</taxon>
        <taxon>Halobacteriales</taxon>
        <taxon>Halorubellaceae</taxon>
        <taxon>Haloarchaeobius</taxon>
    </lineage>
</organism>
<keyword evidence="3" id="KW-0378">Hydrolase</keyword>
<comment type="cofactor">
    <cofactor evidence="1">
        <name>Zn(2+)</name>
        <dbReference type="ChEBI" id="CHEBI:29105"/>
    </cofactor>
</comment>
<gene>
    <name evidence="6" type="ORF">ACFSBL_11180</name>
</gene>
<comment type="caution">
    <text evidence="6">The sequence shown here is derived from an EMBL/GenBank/DDBJ whole genome shotgun (WGS) entry which is preliminary data.</text>
</comment>
<evidence type="ECO:0000256" key="1">
    <source>
        <dbReference type="ARBA" id="ARBA00001947"/>
    </source>
</evidence>
<keyword evidence="4" id="KW-0862">Zinc</keyword>
<dbReference type="EMBL" id="JBHUDO010000002">
    <property type="protein sequence ID" value="MFD1646246.1"/>
    <property type="molecule type" value="Genomic_DNA"/>
</dbReference>
<evidence type="ECO:0000313" key="6">
    <source>
        <dbReference type="EMBL" id="MFD1646246.1"/>
    </source>
</evidence>
<evidence type="ECO:0000259" key="5">
    <source>
        <dbReference type="Pfam" id="PF24827"/>
    </source>
</evidence>
<dbReference type="Pfam" id="PF24827">
    <property type="entry name" value="AstE_AspA_cat"/>
    <property type="match status" value="1"/>
</dbReference>
<dbReference type="Proteomes" id="UP001597034">
    <property type="component" value="Unassembled WGS sequence"/>
</dbReference>
<feature type="domain" description="Succinylglutamate desuccinylase/Aspartoacylase catalytic" evidence="5">
    <location>
        <begin position="12"/>
        <end position="102"/>
    </location>
</feature>
<dbReference type="AlphaFoldDB" id="A0ABD6DN59"/>
<dbReference type="InterPro" id="IPR050178">
    <property type="entry name" value="AspA/AstE_fam"/>
</dbReference>
<dbReference type="InterPro" id="IPR055438">
    <property type="entry name" value="AstE_AspA_cat"/>
</dbReference>
<protein>
    <submittedName>
        <fullName evidence="6">Succinylglutamate desuccinylase/aspartoacylase family protein</fullName>
    </submittedName>
</protein>
<dbReference type="GO" id="GO:0016787">
    <property type="term" value="F:hydrolase activity"/>
    <property type="evidence" value="ECO:0007669"/>
    <property type="project" value="UniProtKB-KW"/>
</dbReference>